<feature type="transmembrane region" description="Helical" evidence="2">
    <location>
        <begin position="115"/>
        <end position="137"/>
    </location>
</feature>
<keyword evidence="2" id="KW-0472">Membrane</keyword>
<protein>
    <submittedName>
        <fullName evidence="3">Uncharacterized protein</fullName>
    </submittedName>
</protein>
<dbReference type="RefSeq" id="WP_100113608.1">
    <property type="nucleotide sequence ID" value="NZ_MDVB01000064.1"/>
</dbReference>
<name>A0A2N9WTZ0_9NEIS</name>
<evidence type="ECO:0000256" key="1">
    <source>
        <dbReference type="SAM" id="MobiDB-lite"/>
    </source>
</evidence>
<keyword evidence="2" id="KW-0812">Transmembrane</keyword>
<gene>
    <name evidence="3" type="ORF">BGI32_05925</name>
</gene>
<feature type="transmembrane region" description="Helical" evidence="2">
    <location>
        <begin position="149"/>
        <end position="170"/>
    </location>
</feature>
<evidence type="ECO:0000313" key="3">
    <source>
        <dbReference type="EMBL" id="PIT15173.1"/>
    </source>
</evidence>
<sequence length="203" mass="22659">MHLAGSQNIPATTTPSIQITQRKIPPHRHFRYTQHNIRMPACTHNRANQPTGDSIMQHQHTRQPSASARLPTLILQTISSIIATGVFYIVLFYWYANSSVPLNHISLLDTGDIKFILLFVLSFVGIYAFIPSLLAAITSCYFINHHPPYRISIGAAMIALLCGFVQNLLLTSSPNWMLILLNALAAALSALYFARPKPQTQKH</sequence>
<feature type="region of interest" description="Disordered" evidence="1">
    <location>
        <begin position="1"/>
        <end position="21"/>
    </location>
</feature>
<comment type="caution">
    <text evidence="3">The sequence shown here is derived from an EMBL/GenBank/DDBJ whole genome shotgun (WGS) entry which is preliminary data.</text>
</comment>
<dbReference type="AlphaFoldDB" id="A0A2N9WTZ0"/>
<proteinExistence type="predicted"/>
<keyword evidence="2" id="KW-1133">Transmembrane helix</keyword>
<evidence type="ECO:0000313" key="4">
    <source>
        <dbReference type="Proteomes" id="UP000231293"/>
    </source>
</evidence>
<accession>A0A2N9WTZ0</accession>
<feature type="transmembrane region" description="Helical" evidence="2">
    <location>
        <begin position="73"/>
        <end position="95"/>
    </location>
</feature>
<evidence type="ECO:0000256" key="2">
    <source>
        <dbReference type="SAM" id="Phobius"/>
    </source>
</evidence>
<dbReference type="Proteomes" id="UP000231293">
    <property type="component" value="Unassembled WGS sequence"/>
</dbReference>
<dbReference type="EMBL" id="MDVB01000064">
    <property type="protein sequence ID" value="PIT15173.1"/>
    <property type="molecule type" value="Genomic_DNA"/>
</dbReference>
<organism evidence="3 4">
    <name type="scientific">Snodgrassella alvi</name>
    <dbReference type="NCBI Taxonomy" id="1196083"/>
    <lineage>
        <taxon>Bacteria</taxon>
        <taxon>Pseudomonadati</taxon>
        <taxon>Pseudomonadota</taxon>
        <taxon>Betaproteobacteria</taxon>
        <taxon>Neisseriales</taxon>
        <taxon>Neisseriaceae</taxon>
        <taxon>Snodgrassella</taxon>
    </lineage>
</organism>
<reference evidence="3 4" key="1">
    <citation type="journal article" date="2017" name="MBio">
        <title>Type VI secretion-mediated competition in the bee gut microbiome.</title>
        <authorList>
            <person name="Steele M.I."/>
            <person name="Kwong W.K."/>
            <person name="Powell J.E."/>
            <person name="Whiteley M."/>
            <person name="Moran N.A."/>
        </authorList>
    </citation>
    <scope>NUCLEOTIDE SEQUENCE [LARGE SCALE GENOMIC DNA]</scope>
    <source>
        <strain evidence="3 4">App2-2</strain>
    </source>
</reference>
<feature type="transmembrane region" description="Helical" evidence="2">
    <location>
        <begin position="176"/>
        <end position="194"/>
    </location>
</feature>